<gene>
    <name evidence="2" type="ORF">DFH08DRAFT_342214</name>
</gene>
<dbReference type="EMBL" id="JARIHO010000043">
    <property type="protein sequence ID" value="KAJ7325847.1"/>
    <property type="molecule type" value="Genomic_DNA"/>
</dbReference>
<feature type="region of interest" description="Disordered" evidence="1">
    <location>
        <begin position="34"/>
        <end position="95"/>
    </location>
</feature>
<protein>
    <submittedName>
        <fullName evidence="2">Uncharacterized protein</fullName>
    </submittedName>
</protein>
<sequence length="150" mass="16019">MAEVVGLVASILQLVDTVAKARNYLYRRLSQCAQRPEETAPGNTEPSAIHHRATSAAHGQSVSRSDRRGTEVQETTRSVGGDDEAAGKKAGSAQYHSEGLHSINIVAVDKGRGPRRIGHHRAVQEFTWSLAGNGYLGLDSKSDSARSTGL</sequence>
<comment type="caution">
    <text evidence="2">The sequence shown here is derived from an EMBL/GenBank/DDBJ whole genome shotgun (WGS) entry which is preliminary data.</text>
</comment>
<name>A0AAD6ZJM6_9AGAR</name>
<reference evidence="2" key="1">
    <citation type="submission" date="2023-03" db="EMBL/GenBank/DDBJ databases">
        <title>Massive genome expansion in bonnet fungi (Mycena s.s.) driven by repeated elements and novel gene families across ecological guilds.</title>
        <authorList>
            <consortium name="Lawrence Berkeley National Laboratory"/>
            <person name="Harder C.B."/>
            <person name="Miyauchi S."/>
            <person name="Viragh M."/>
            <person name="Kuo A."/>
            <person name="Thoen E."/>
            <person name="Andreopoulos B."/>
            <person name="Lu D."/>
            <person name="Skrede I."/>
            <person name="Drula E."/>
            <person name="Henrissat B."/>
            <person name="Morin E."/>
            <person name="Kohler A."/>
            <person name="Barry K."/>
            <person name="LaButti K."/>
            <person name="Morin E."/>
            <person name="Salamov A."/>
            <person name="Lipzen A."/>
            <person name="Mereny Z."/>
            <person name="Hegedus B."/>
            <person name="Baldrian P."/>
            <person name="Stursova M."/>
            <person name="Weitz H."/>
            <person name="Taylor A."/>
            <person name="Grigoriev I.V."/>
            <person name="Nagy L.G."/>
            <person name="Martin F."/>
            <person name="Kauserud H."/>
        </authorList>
    </citation>
    <scope>NUCLEOTIDE SEQUENCE</scope>
    <source>
        <strain evidence="2">CBHHK002</strain>
    </source>
</reference>
<dbReference type="AlphaFoldDB" id="A0AAD6ZJM6"/>
<organism evidence="2 3">
    <name type="scientific">Mycena albidolilacea</name>
    <dbReference type="NCBI Taxonomy" id="1033008"/>
    <lineage>
        <taxon>Eukaryota</taxon>
        <taxon>Fungi</taxon>
        <taxon>Dikarya</taxon>
        <taxon>Basidiomycota</taxon>
        <taxon>Agaricomycotina</taxon>
        <taxon>Agaricomycetes</taxon>
        <taxon>Agaricomycetidae</taxon>
        <taxon>Agaricales</taxon>
        <taxon>Marasmiineae</taxon>
        <taxon>Mycenaceae</taxon>
        <taxon>Mycena</taxon>
    </lineage>
</organism>
<accession>A0AAD6ZJM6</accession>
<evidence type="ECO:0000313" key="2">
    <source>
        <dbReference type="EMBL" id="KAJ7325847.1"/>
    </source>
</evidence>
<keyword evidence="3" id="KW-1185">Reference proteome</keyword>
<evidence type="ECO:0000256" key="1">
    <source>
        <dbReference type="SAM" id="MobiDB-lite"/>
    </source>
</evidence>
<evidence type="ECO:0000313" key="3">
    <source>
        <dbReference type="Proteomes" id="UP001218218"/>
    </source>
</evidence>
<proteinExistence type="predicted"/>
<dbReference type="Proteomes" id="UP001218218">
    <property type="component" value="Unassembled WGS sequence"/>
</dbReference>